<dbReference type="HOGENOM" id="CLU_024853_4_1_10"/>
<dbReference type="PROSITE" id="PS51385">
    <property type="entry name" value="YJEF_N"/>
    <property type="match status" value="1"/>
</dbReference>
<feature type="binding site" evidence="17">
    <location>
        <position position="371"/>
    </location>
    <ligand>
        <name>(6S)-NADPHX</name>
        <dbReference type="ChEBI" id="CHEBI:64076"/>
    </ligand>
</feature>
<dbReference type="RefSeq" id="WP_013453290.1">
    <property type="nucleotide sequence ID" value="NC_014759.1"/>
</dbReference>
<dbReference type="SUPFAM" id="SSF53613">
    <property type="entry name" value="Ribokinase-like"/>
    <property type="match status" value="1"/>
</dbReference>
<dbReference type="Pfam" id="PF01256">
    <property type="entry name" value="Carb_kinase"/>
    <property type="match status" value="1"/>
</dbReference>
<evidence type="ECO:0000256" key="18">
    <source>
        <dbReference type="HAMAP-Rule" id="MF_01966"/>
    </source>
</evidence>
<evidence type="ECO:0000256" key="8">
    <source>
        <dbReference type="ARBA" id="ARBA00022857"/>
    </source>
</evidence>
<keyword evidence="5 18" id="KW-0479">Metal-binding</keyword>
<keyword evidence="13" id="KW-0511">Multifunctional enzyme</keyword>
<evidence type="ECO:0000256" key="2">
    <source>
        <dbReference type="ARBA" id="ARBA00000909"/>
    </source>
</evidence>
<dbReference type="GO" id="GO:0046496">
    <property type="term" value="P:nicotinamide nucleotide metabolic process"/>
    <property type="evidence" value="ECO:0007669"/>
    <property type="project" value="UniProtKB-UniRule"/>
</dbReference>
<dbReference type="EC" id="5.1.99.6" evidence="19"/>
<evidence type="ECO:0000259" key="20">
    <source>
        <dbReference type="PROSITE" id="PS51383"/>
    </source>
</evidence>
<comment type="catalytic activity">
    <reaction evidence="2 18 19">
        <text>(6R)-NADPHX = (6S)-NADPHX</text>
        <dbReference type="Rhea" id="RHEA:32227"/>
        <dbReference type="ChEBI" id="CHEBI:64076"/>
        <dbReference type="ChEBI" id="CHEBI:64077"/>
        <dbReference type="EC" id="5.1.99.6"/>
    </reaction>
</comment>
<keyword evidence="8 17" id="KW-0521">NADP</keyword>
<evidence type="ECO:0000256" key="4">
    <source>
        <dbReference type="ARBA" id="ARBA00009524"/>
    </source>
</evidence>
<dbReference type="KEGG" id="mtt:Ftrac_1146"/>
<feature type="domain" description="YjeF C-terminal" evidence="20">
    <location>
        <begin position="222"/>
        <end position="495"/>
    </location>
</feature>
<comment type="cofactor">
    <cofactor evidence="18 19">
        <name>K(+)</name>
        <dbReference type="ChEBI" id="CHEBI:29103"/>
    </cofactor>
    <text evidence="18 19">Binds 1 potassium ion per subunit.</text>
</comment>
<evidence type="ECO:0000256" key="17">
    <source>
        <dbReference type="HAMAP-Rule" id="MF_01965"/>
    </source>
</evidence>
<dbReference type="CDD" id="cd01171">
    <property type="entry name" value="YXKO-related"/>
    <property type="match status" value="1"/>
</dbReference>
<feature type="binding site" evidence="17">
    <location>
        <begin position="406"/>
        <end position="410"/>
    </location>
    <ligand>
        <name>AMP</name>
        <dbReference type="ChEBI" id="CHEBI:456215"/>
    </ligand>
</feature>
<dbReference type="InterPro" id="IPR030677">
    <property type="entry name" value="Nnr"/>
</dbReference>
<dbReference type="NCBIfam" id="TIGR00196">
    <property type="entry name" value="yjeF_cterm"/>
    <property type="match status" value="1"/>
</dbReference>
<dbReference type="AlphaFoldDB" id="E4TVM8"/>
<sequence>MKILNVKQIREADQYTIKNEPIASIDLMERASREVVNWICEKFINEHEIIILAGSGNNGGDGLAIARLLSHHGYKVSVVLVMGESGSEDFEQNLTKLKSIQEVEILGDFDLSKSADKTIFIDAIFGSGLSRPITGEIATFVDKVNSAYGIKLAVDIPSGVFADEPSSGETIFKADYTLSFQVPKLAFMIAENQEFIGEFEILDIGLSSEFISNCISKYSIFELNEEDKKLFKVESIAHKGIRGRTAIIAGGHAKMGAAILAAKGTLHSGIGLLSVQSCPHCINIIQNQIPEALILEDENEYVLGSFLNYEKQDSLVFGPAVGFANKTKMLLEEVLKNYRGQLILDADAITILAENRELLQLLPKGTILTPHHGEFKRLVGNYSNNFEALVQLKSFCKHHKVVVGLKGKHTAVCNEKGEVSFNVTGNSGMAKGGSGDLLCGIIAGISPRVKNPFKVVKLAVYLHGVAGDISLKEYGENYMTPSTMINNLSKAFRTVEK</sequence>
<feature type="binding site" evidence="18">
    <location>
        <begin position="126"/>
        <end position="132"/>
    </location>
    <ligand>
        <name>(6S)-NADPHX</name>
        <dbReference type="ChEBI" id="CHEBI:64076"/>
    </ligand>
</feature>
<accession>E4TVM8</accession>
<dbReference type="STRING" id="643867.Ftrac_1146"/>
<organism evidence="22 23">
    <name type="scientific">Marivirga tractuosa (strain ATCC 23168 / DSM 4126 / NBRC 15989 / NCIMB 1408 / VKM B-1430 / H-43)</name>
    <name type="common">Microscilla tractuosa</name>
    <name type="synonym">Flexibacter tractuosus</name>
    <dbReference type="NCBI Taxonomy" id="643867"/>
    <lineage>
        <taxon>Bacteria</taxon>
        <taxon>Pseudomonadati</taxon>
        <taxon>Bacteroidota</taxon>
        <taxon>Cytophagia</taxon>
        <taxon>Cytophagales</taxon>
        <taxon>Marivirgaceae</taxon>
        <taxon>Marivirga</taxon>
    </lineage>
</organism>
<comment type="similarity">
    <text evidence="17">Belongs to the NnrD/CARKD family.</text>
</comment>
<keyword evidence="10 17" id="KW-0520">NAD</keyword>
<evidence type="ECO:0000256" key="15">
    <source>
        <dbReference type="ARBA" id="ARBA00048238"/>
    </source>
</evidence>
<dbReference type="PANTHER" id="PTHR12592:SF0">
    <property type="entry name" value="ATP-DEPENDENT (S)-NAD(P)H-HYDRATE DEHYDRATASE"/>
    <property type="match status" value="1"/>
</dbReference>
<comment type="catalytic activity">
    <reaction evidence="1 18 19">
        <text>(6R)-NADHX = (6S)-NADHX</text>
        <dbReference type="Rhea" id="RHEA:32215"/>
        <dbReference type="ChEBI" id="CHEBI:64074"/>
        <dbReference type="ChEBI" id="CHEBI:64075"/>
        <dbReference type="EC" id="5.1.99.6"/>
    </reaction>
</comment>
<feature type="binding site" evidence="18">
    <location>
        <position position="155"/>
    </location>
    <ligand>
        <name>(6S)-NADPHX</name>
        <dbReference type="ChEBI" id="CHEBI:64076"/>
    </ligand>
</feature>
<evidence type="ECO:0000259" key="21">
    <source>
        <dbReference type="PROSITE" id="PS51385"/>
    </source>
</evidence>
<dbReference type="GO" id="GO:0016301">
    <property type="term" value="F:kinase activity"/>
    <property type="evidence" value="ECO:0007669"/>
    <property type="project" value="UniProtKB-KW"/>
</dbReference>
<dbReference type="EMBL" id="CP002349">
    <property type="protein sequence ID" value="ADR21141.1"/>
    <property type="molecule type" value="Genomic_DNA"/>
</dbReference>
<feature type="binding site" evidence="18">
    <location>
        <begin position="57"/>
        <end position="61"/>
    </location>
    <ligand>
        <name>(6S)-NADPHX</name>
        <dbReference type="ChEBI" id="CHEBI:64076"/>
    </ligand>
</feature>
<evidence type="ECO:0000313" key="22">
    <source>
        <dbReference type="EMBL" id="ADR21141.1"/>
    </source>
</evidence>
<dbReference type="GO" id="GO:0005524">
    <property type="term" value="F:ATP binding"/>
    <property type="evidence" value="ECO:0007669"/>
    <property type="project" value="UniProtKB-UniRule"/>
</dbReference>
<keyword evidence="9 18" id="KW-0630">Potassium</keyword>
<dbReference type="GO" id="GO:0052856">
    <property type="term" value="F:NAD(P)HX epimerase activity"/>
    <property type="evidence" value="ECO:0007669"/>
    <property type="project" value="UniProtKB-UniRule"/>
</dbReference>
<comment type="similarity">
    <text evidence="18">Belongs to the NnrE/AIBP family.</text>
</comment>
<dbReference type="HAMAP" id="MF_01965">
    <property type="entry name" value="NADHX_dehydratase"/>
    <property type="match status" value="1"/>
</dbReference>
<dbReference type="InterPro" id="IPR036652">
    <property type="entry name" value="YjeF_N_dom_sf"/>
</dbReference>
<comment type="function">
    <text evidence="14 19">Bifunctional enzyme that catalyzes the epimerization of the S- and R-forms of NAD(P)HX and the dehydration of the S-form of NAD(P)HX at the expense of ADP, which is converted to AMP. This allows the repair of both epimers of NAD(P)HX, a damaged form of NAD(P)H that is a result of enzymatic or heat-dependent hydration.</text>
</comment>
<dbReference type="PROSITE" id="PS51383">
    <property type="entry name" value="YJEF_C_3"/>
    <property type="match status" value="1"/>
</dbReference>
<dbReference type="Proteomes" id="UP000008720">
    <property type="component" value="Chromosome"/>
</dbReference>
<keyword evidence="6 17" id="KW-0547">Nucleotide-binding</keyword>
<comment type="catalytic activity">
    <reaction evidence="15 17 19">
        <text>(6S)-NADHX + ADP = AMP + phosphate + NADH + H(+)</text>
        <dbReference type="Rhea" id="RHEA:32223"/>
        <dbReference type="ChEBI" id="CHEBI:15378"/>
        <dbReference type="ChEBI" id="CHEBI:43474"/>
        <dbReference type="ChEBI" id="CHEBI:57945"/>
        <dbReference type="ChEBI" id="CHEBI:64074"/>
        <dbReference type="ChEBI" id="CHEBI:456215"/>
        <dbReference type="ChEBI" id="CHEBI:456216"/>
        <dbReference type="EC" id="4.2.1.136"/>
    </reaction>
</comment>
<dbReference type="eggNOG" id="COG0063">
    <property type="taxonomic scope" value="Bacteria"/>
</dbReference>
<dbReference type="InterPro" id="IPR000631">
    <property type="entry name" value="CARKD"/>
</dbReference>
<dbReference type="InterPro" id="IPR029056">
    <property type="entry name" value="Ribokinase-like"/>
</dbReference>
<evidence type="ECO:0000256" key="12">
    <source>
        <dbReference type="ARBA" id="ARBA00023239"/>
    </source>
</evidence>
<dbReference type="HAMAP" id="MF_01966">
    <property type="entry name" value="NADHX_epimerase"/>
    <property type="match status" value="1"/>
</dbReference>
<evidence type="ECO:0000256" key="13">
    <source>
        <dbReference type="ARBA" id="ARBA00023268"/>
    </source>
</evidence>
<evidence type="ECO:0000256" key="6">
    <source>
        <dbReference type="ARBA" id="ARBA00022741"/>
    </source>
</evidence>
<feature type="binding site" evidence="17">
    <location>
        <position position="435"/>
    </location>
    <ligand>
        <name>AMP</name>
        <dbReference type="ChEBI" id="CHEBI:456215"/>
    </ligand>
</feature>
<evidence type="ECO:0000256" key="9">
    <source>
        <dbReference type="ARBA" id="ARBA00022958"/>
    </source>
</evidence>
<gene>
    <name evidence="17" type="primary">nnrD</name>
    <name evidence="18" type="synonym">nnrE</name>
    <name evidence="22" type="ordered locus">Ftrac_1146</name>
</gene>
<keyword evidence="23" id="KW-1185">Reference proteome</keyword>
<keyword evidence="22" id="KW-0808">Transferase</keyword>
<dbReference type="InterPro" id="IPR004443">
    <property type="entry name" value="YjeF_N_dom"/>
</dbReference>
<dbReference type="PIRSF" id="PIRSF017184">
    <property type="entry name" value="Nnr"/>
    <property type="match status" value="1"/>
</dbReference>
<reference evidence="22 23" key="1">
    <citation type="journal article" date="2011" name="Stand. Genomic Sci.">
        <title>Complete genome sequence of Marivirga tractuosa type strain (H-43).</title>
        <authorList>
            <person name="Pagani I."/>
            <person name="Chertkov O."/>
            <person name="Lapidus A."/>
            <person name="Lucas S."/>
            <person name="Del Rio T.G."/>
            <person name="Tice H."/>
            <person name="Copeland A."/>
            <person name="Cheng J.F."/>
            <person name="Nolan M."/>
            <person name="Saunders E."/>
            <person name="Pitluck S."/>
            <person name="Held B."/>
            <person name="Goodwin L."/>
            <person name="Liolios K."/>
            <person name="Ovchinikova G."/>
            <person name="Ivanova N."/>
            <person name="Mavromatis K."/>
            <person name="Pati A."/>
            <person name="Chen A."/>
            <person name="Palaniappan K."/>
            <person name="Land M."/>
            <person name="Hauser L."/>
            <person name="Jeffries C.D."/>
            <person name="Detter J.C."/>
            <person name="Han C."/>
            <person name="Tapia R."/>
            <person name="Ngatchou-Djao O.D."/>
            <person name="Rohde M."/>
            <person name="Goker M."/>
            <person name="Spring S."/>
            <person name="Sikorski J."/>
            <person name="Woyke T."/>
            <person name="Bristow J."/>
            <person name="Eisen J.A."/>
            <person name="Markowitz V."/>
            <person name="Hugenholtz P."/>
            <person name="Klenk H.P."/>
            <person name="Kyrpides N.C."/>
        </authorList>
    </citation>
    <scope>NUCLEOTIDE SEQUENCE [LARGE SCALE GENOMIC DNA]</scope>
    <source>
        <strain evidence="23">ATCC 23168 / DSM 4126 / NBRC 15989 / NCIMB 1408 / VKM B-1430 / H-43</strain>
    </source>
</reference>
<feature type="binding site" evidence="18">
    <location>
        <position position="158"/>
    </location>
    <ligand>
        <name>K(+)</name>
        <dbReference type="ChEBI" id="CHEBI:29103"/>
    </ligand>
</feature>
<evidence type="ECO:0000256" key="7">
    <source>
        <dbReference type="ARBA" id="ARBA00022840"/>
    </source>
</evidence>
<comment type="function">
    <text evidence="17">Catalyzes the dehydration of the S-form of NAD(P)HX at the expense of ADP, which is converted to AMP. Together with NAD(P)HX epimerase, which catalyzes the epimerization of the S- and R-forms, the enzyme allows the repair of both epimers of NAD(P)HX, a damaged form of NAD(P)H that is a result of enzymatic or heat-dependent hydration.</text>
</comment>
<feature type="binding site" evidence="17">
    <location>
        <position position="257"/>
    </location>
    <ligand>
        <name>(6S)-NADPHX</name>
        <dbReference type="ChEBI" id="CHEBI:64076"/>
    </ligand>
</feature>
<name>E4TVM8_MARTH</name>
<evidence type="ECO:0000256" key="3">
    <source>
        <dbReference type="ARBA" id="ARBA00006001"/>
    </source>
</evidence>
<dbReference type="SUPFAM" id="SSF64153">
    <property type="entry name" value="YjeF N-terminal domain-like"/>
    <property type="match status" value="1"/>
</dbReference>
<keyword evidence="12 17" id="KW-0456">Lyase</keyword>
<comment type="function">
    <text evidence="18">Catalyzes the epimerization of the S- and R-forms of NAD(P)HX, a damaged form of NAD(P)H that is a result of enzymatic or heat-dependent hydration. This is a prerequisite for the S-specific NAD(P)H-hydrate dehydratase to allow the repair of both epimers of NAD(P)HX.</text>
</comment>
<comment type="cofactor">
    <cofactor evidence="17">
        <name>Mg(2+)</name>
        <dbReference type="ChEBI" id="CHEBI:18420"/>
    </cofactor>
</comment>
<evidence type="ECO:0000256" key="1">
    <source>
        <dbReference type="ARBA" id="ARBA00000013"/>
    </source>
</evidence>
<comment type="catalytic activity">
    <reaction evidence="16 17 19">
        <text>(6S)-NADPHX + ADP = AMP + phosphate + NADPH + H(+)</text>
        <dbReference type="Rhea" id="RHEA:32235"/>
        <dbReference type="ChEBI" id="CHEBI:15378"/>
        <dbReference type="ChEBI" id="CHEBI:43474"/>
        <dbReference type="ChEBI" id="CHEBI:57783"/>
        <dbReference type="ChEBI" id="CHEBI:64076"/>
        <dbReference type="ChEBI" id="CHEBI:456215"/>
        <dbReference type="ChEBI" id="CHEBI:456216"/>
        <dbReference type="EC" id="4.2.1.136"/>
    </reaction>
</comment>
<dbReference type="Pfam" id="PF03853">
    <property type="entry name" value="YjeF_N"/>
    <property type="match status" value="1"/>
</dbReference>
<dbReference type="OrthoDB" id="9806925at2"/>
<dbReference type="Gene3D" id="3.40.50.10260">
    <property type="entry name" value="YjeF N-terminal domain"/>
    <property type="match status" value="1"/>
</dbReference>
<evidence type="ECO:0000256" key="5">
    <source>
        <dbReference type="ARBA" id="ARBA00022723"/>
    </source>
</evidence>
<dbReference type="eggNOG" id="COG0062">
    <property type="taxonomic scope" value="Bacteria"/>
</dbReference>
<evidence type="ECO:0000256" key="11">
    <source>
        <dbReference type="ARBA" id="ARBA00023235"/>
    </source>
</evidence>
<dbReference type="GO" id="GO:0046872">
    <property type="term" value="F:metal ion binding"/>
    <property type="evidence" value="ECO:0007669"/>
    <property type="project" value="UniProtKB-UniRule"/>
</dbReference>
<feature type="binding site" evidence="17">
    <location>
        <position position="436"/>
    </location>
    <ligand>
        <name>(6S)-NADPHX</name>
        <dbReference type="ChEBI" id="CHEBI:64076"/>
    </ligand>
</feature>
<dbReference type="PANTHER" id="PTHR12592">
    <property type="entry name" value="ATP-DEPENDENT (S)-NAD(P)H-HYDRATE DEHYDRATASE FAMILY MEMBER"/>
    <property type="match status" value="1"/>
</dbReference>
<dbReference type="GO" id="GO:0110051">
    <property type="term" value="P:metabolite repair"/>
    <property type="evidence" value="ECO:0007669"/>
    <property type="project" value="TreeGrafter"/>
</dbReference>
<proteinExistence type="inferred from homology"/>
<keyword evidence="11 18" id="KW-0413">Isomerase</keyword>
<keyword evidence="7 17" id="KW-0067">ATP-binding</keyword>
<protein>
    <recommendedName>
        <fullName evidence="19">Bifunctional NAD(P)H-hydrate repair enzyme</fullName>
    </recommendedName>
    <alternativeName>
        <fullName evidence="19">Nicotinamide nucleotide repair protein</fullName>
    </alternativeName>
    <domain>
        <recommendedName>
            <fullName evidence="19">ADP-dependent (S)-NAD(P)H-hydrate dehydratase</fullName>
            <ecNumber evidence="19">4.2.1.136</ecNumber>
        </recommendedName>
        <alternativeName>
            <fullName evidence="19">ADP-dependent NAD(P)HX dehydratase</fullName>
        </alternativeName>
    </domain>
    <domain>
        <recommendedName>
            <fullName evidence="19">NAD(P)H-hydrate epimerase</fullName>
            <ecNumber evidence="19">5.1.99.6</ecNumber>
        </recommendedName>
    </domain>
</protein>
<comment type="caution">
    <text evidence="17">Lacks conserved residue(s) required for the propagation of feature annotation.</text>
</comment>
<keyword evidence="22" id="KW-0418">Kinase</keyword>
<evidence type="ECO:0000256" key="19">
    <source>
        <dbReference type="PIRNR" id="PIRNR017184"/>
    </source>
</evidence>
<feature type="binding site" evidence="18">
    <location>
        <position position="58"/>
    </location>
    <ligand>
        <name>K(+)</name>
        <dbReference type="ChEBI" id="CHEBI:29103"/>
    </ligand>
</feature>
<dbReference type="NCBIfam" id="TIGR00197">
    <property type="entry name" value="yjeF_nterm"/>
    <property type="match status" value="1"/>
</dbReference>
<evidence type="ECO:0000256" key="16">
    <source>
        <dbReference type="ARBA" id="ARBA00049209"/>
    </source>
</evidence>
<evidence type="ECO:0000256" key="10">
    <source>
        <dbReference type="ARBA" id="ARBA00023027"/>
    </source>
</evidence>
<comment type="subunit">
    <text evidence="17">Homotetramer.</text>
</comment>
<dbReference type="GO" id="GO:0052855">
    <property type="term" value="F:ADP-dependent NAD(P)H-hydrate dehydratase activity"/>
    <property type="evidence" value="ECO:0007669"/>
    <property type="project" value="UniProtKB-UniRule"/>
</dbReference>
<evidence type="ECO:0000256" key="14">
    <source>
        <dbReference type="ARBA" id="ARBA00025153"/>
    </source>
</evidence>
<comment type="similarity">
    <text evidence="4 19">In the C-terminal section; belongs to the NnrD/CARKD family.</text>
</comment>
<feature type="domain" description="YjeF N-terminal" evidence="21">
    <location>
        <begin position="9"/>
        <end position="212"/>
    </location>
</feature>
<evidence type="ECO:0000313" key="23">
    <source>
        <dbReference type="Proteomes" id="UP000008720"/>
    </source>
</evidence>
<feature type="binding site" evidence="18">
    <location>
        <position position="122"/>
    </location>
    <ligand>
        <name>K(+)</name>
        <dbReference type="ChEBI" id="CHEBI:29103"/>
    </ligand>
</feature>
<dbReference type="EC" id="4.2.1.136" evidence="19"/>
<dbReference type="Gene3D" id="3.40.1190.20">
    <property type="match status" value="1"/>
</dbReference>
<comment type="similarity">
    <text evidence="3 19">In the N-terminal section; belongs to the NnrE/AIBP family.</text>
</comment>